<dbReference type="AlphaFoldDB" id="A0A421B8I8"/>
<dbReference type="EMBL" id="RCDD01000001">
    <property type="protein sequence ID" value="RLK60618.1"/>
    <property type="molecule type" value="Genomic_DNA"/>
</dbReference>
<evidence type="ECO:0000259" key="1">
    <source>
        <dbReference type="PROSITE" id="PS51186"/>
    </source>
</evidence>
<dbReference type="Gene3D" id="3.40.630.30">
    <property type="match status" value="1"/>
</dbReference>
<keyword evidence="2" id="KW-0689">Ribosomal protein</keyword>
<dbReference type="PROSITE" id="PS51186">
    <property type="entry name" value="GNAT"/>
    <property type="match status" value="1"/>
</dbReference>
<dbReference type="CDD" id="cd04301">
    <property type="entry name" value="NAT_SF"/>
    <property type="match status" value="1"/>
</dbReference>
<keyword evidence="2" id="KW-0687">Ribonucleoprotein</keyword>
<dbReference type="InterPro" id="IPR041496">
    <property type="entry name" value="YitH/HolE_GNAT"/>
</dbReference>
<evidence type="ECO:0000313" key="2">
    <source>
        <dbReference type="EMBL" id="RLK60618.1"/>
    </source>
</evidence>
<dbReference type="Gene3D" id="3.40.630.90">
    <property type="match status" value="1"/>
</dbReference>
<dbReference type="GO" id="GO:0005840">
    <property type="term" value="C:ribosome"/>
    <property type="evidence" value="ECO:0007669"/>
    <property type="project" value="UniProtKB-KW"/>
</dbReference>
<gene>
    <name evidence="2" type="ORF">CLV68_1127</name>
</gene>
<keyword evidence="3" id="KW-1185">Reference proteome</keyword>
<name>A0A421B8I8_9PSEU</name>
<dbReference type="InterPro" id="IPR000182">
    <property type="entry name" value="GNAT_dom"/>
</dbReference>
<dbReference type="PANTHER" id="PTHR47237">
    <property type="entry name" value="SLL0310 PROTEIN"/>
    <property type="match status" value="1"/>
</dbReference>
<dbReference type="InterPro" id="IPR016181">
    <property type="entry name" value="Acyl_CoA_acyltransferase"/>
</dbReference>
<organism evidence="2 3">
    <name type="scientific">Actinokineospora cianjurensis</name>
    <dbReference type="NCBI Taxonomy" id="585224"/>
    <lineage>
        <taxon>Bacteria</taxon>
        <taxon>Bacillati</taxon>
        <taxon>Actinomycetota</taxon>
        <taxon>Actinomycetes</taxon>
        <taxon>Pseudonocardiales</taxon>
        <taxon>Pseudonocardiaceae</taxon>
        <taxon>Actinokineospora</taxon>
    </lineage>
</organism>
<sequence length="283" mass="30063">MTTGEVGTMRVRTLSTTDLGPCLALAADREWPYEDRKWEYLLDVGQGYGIVDQRGGLVASTILTTSGDLAAISMVLVAAQHARQGLGTRLVSHALAEAGESTVHLHATPLGRPLYERLGFRSLAEVDAYTGTFEADLSDCTRVADQGDLAAILALDTVVFGADRSNVLSGLFTFADEVRVIERGGQLVGYAARWRPGSEMGTTIVGPVIAVNPVDARTLITDLAVGADGQVRVDIDDKHPELGSWLSERGLAPAFHGDLMTLGGRPLPGDRQGVHAPFMQALG</sequence>
<dbReference type="InterPro" id="IPR052729">
    <property type="entry name" value="Acyl/Acetyltrans_Enzymes"/>
</dbReference>
<dbReference type="Proteomes" id="UP000282454">
    <property type="component" value="Unassembled WGS sequence"/>
</dbReference>
<dbReference type="SUPFAM" id="SSF55729">
    <property type="entry name" value="Acyl-CoA N-acyltransferases (Nat)"/>
    <property type="match status" value="1"/>
</dbReference>
<dbReference type="Pfam" id="PF18014">
    <property type="entry name" value="Acetyltransf_18"/>
    <property type="match status" value="1"/>
</dbReference>
<proteinExistence type="predicted"/>
<reference evidence="2 3" key="1">
    <citation type="submission" date="2018-10" db="EMBL/GenBank/DDBJ databases">
        <title>Genomic Encyclopedia of Archaeal and Bacterial Type Strains, Phase II (KMG-II): from individual species to whole genera.</title>
        <authorList>
            <person name="Goeker M."/>
        </authorList>
    </citation>
    <scope>NUCLEOTIDE SEQUENCE [LARGE SCALE GENOMIC DNA]</scope>
    <source>
        <strain evidence="2 3">DSM 45657</strain>
    </source>
</reference>
<dbReference type="PANTHER" id="PTHR47237:SF2">
    <property type="entry name" value="BLL4206 PROTEIN"/>
    <property type="match status" value="1"/>
</dbReference>
<comment type="caution">
    <text evidence="2">The sequence shown here is derived from an EMBL/GenBank/DDBJ whole genome shotgun (WGS) entry which is preliminary data.</text>
</comment>
<evidence type="ECO:0000313" key="3">
    <source>
        <dbReference type="Proteomes" id="UP000282454"/>
    </source>
</evidence>
<dbReference type="GO" id="GO:0016747">
    <property type="term" value="F:acyltransferase activity, transferring groups other than amino-acyl groups"/>
    <property type="evidence" value="ECO:0007669"/>
    <property type="project" value="InterPro"/>
</dbReference>
<accession>A0A421B8I8</accession>
<feature type="domain" description="N-acetyltransferase" evidence="1">
    <location>
        <begin position="9"/>
        <end position="143"/>
    </location>
</feature>
<protein>
    <submittedName>
        <fullName evidence="2">Ribosomal protein S18 acetylase RimI-like enzyme</fullName>
    </submittedName>
</protein>
<dbReference type="Pfam" id="PF13508">
    <property type="entry name" value="Acetyltransf_7"/>
    <property type="match status" value="1"/>
</dbReference>